<feature type="domain" description="Beta-ketoacyl synthase-like N-terminal" evidence="2">
    <location>
        <begin position="5"/>
        <end position="34"/>
    </location>
</feature>
<accession>A0A3A8LYU7</accession>
<dbReference type="OrthoDB" id="9999826at2"/>
<keyword evidence="4" id="KW-1185">Reference proteome</keyword>
<protein>
    <recommendedName>
        <fullName evidence="2">Beta-ketoacyl synthase-like N-terminal domain-containing protein</fullName>
    </recommendedName>
</protein>
<proteinExistence type="predicted"/>
<evidence type="ECO:0000313" key="4">
    <source>
        <dbReference type="Proteomes" id="UP000273405"/>
    </source>
</evidence>
<dbReference type="EMBL" id="RAWG01000639">
    <property type="protein sequence ID" value="RKH25286.1"/>
    <property type="molecule type" value="Genomic_DNA"/>
</dbReference>
<dbReference type="InterPro" id="IPR016039">
    <property type="entry name" value="Thiolase-like"/>
</dbReference>
<evidence type="ECO:0000313" key="3">
    <source>
        <dbReference type="EMBL" id="RKH25286.1"/>
    </source>
</evidence>
<evidence type="ECO:0000259" key="2">
    <source>
        <dbReference type="Pfam" id="PF00109"/>
    </source>
</evidence>
<reference evidence="4" key="1">
    <citation type="submission" date="2018-09" db="EMBL/GenBank/DDBJ databases">
        <authorList>
            <person name="Livingstone P.G."/>
            <person name="Whitworth D.E."/>
        </authorList>
    </citation>
    <scope>NUCLEOTIDE SEQUENCE [LARGE SCALE GENOMIC DNA]</scope>
    <source>
        <strain evidence="4">CA040B</strain>
    </source>
</reference>
<gene>
    <name evidence="3" type="ORF">D7X12_41415</name>
</gene>
<dbReference type="GO" id="GO:0016746">
    <property type="term" value="F:acyltransferase activity"/>
    <property type="evidence" value="ECO:0007669"/>
    <property type="project" value="InterPro"/>
</dbReference>
<dbReference type="Pfam" id="PF00109">
    <property type="entry name" value="ketoacyl-synt"/>
    <property type="match status" value="1"/>
</dbReference>
<evidence type="ECO:0000256" key="1">
    <source>
        <dbReference type="SAM" id="MobiDB-lite"/>
    </source>
</evidence>
<dbReference type="InterPro" id="IPR014030">
    <property type="entry name" value="Ketoacyl_synth_N"/>
</dbReference>
<dbReference type="Proteomes" id="UP000273405">
    <property type="component" value="Unassembled WGS sequence"/>
</dbReference>
<sequence>MGGSVGVAGDFVSTRVSYELDLTGPAMTVQTACSWNSGVRLRSRSGWSASTSCSKGTSWCAYASRHVLRTRCSNSPKPRCPAPCTRRGSVLMKNPMSGSTSWRVRPEMGEPMTLSSWPLWRDSSRCMPPKSAMNSVTPCLRHSASSSRPSLGDSACRYTAPRVDCAAGRGRSVGSSSAAGAPAS</sequence>
<feature type="region of interest" description="Disordered" evidence="1">
    <location>
        <begin position="136"/>
        <end position="155"/>
    </location>
</feature>
<feature type="compositionally biased region" description="Polar residues" evidence="1">
    <location>
        <begin position="136"/>
        <end position="149"/>
    </location>
</feature>
<dbReference type="SUPFAM" id="SSF53901">
    <property type="entry name" value="Thiolase-like"/>
    <property type="match status" value="1"/>
</dbReference>
<dbReference type="AlphaFoldDB" id="A0A3A8LYU7"/>
<organism evidence="3 4">
    <name type="scientific">Corallococcus sicarius</name>
    <dbReference type="NCBI Taxonomy" id="2316726"/>
    <lineage>
        <taxon>Bacteria</taxon>
        <taxon>Pseudomonadati</taxon>
        <taxon>Myxococcota</taxon>
        <taxon>Myxococcia</taxon>
        <taxon>Myxococcales</taxon>
        <taxon>Cystobacterineae</taxon>
        <taxon>Myxococcaceae</taxon>
        <taxon>Corallococcus</taxon>
    </lineage>
</organism>
<dbReference type="Gene3D" id="3.40.47.10">
    <property type="match status" value="1"/>
</dbReference>
<comment type="caution">
    <text evidence="3">The sequence shown here is derived from an EMBL/GenBank/DDBJ whole genome shotgun (WGS) entry which is preliminary data.</text>
</comment>
<name>A0A3A8LYU7_9BACT</name>